<evidence type="ECO:0000256" key="1">
    <source>
        <dbReference type="SAM" id="MobiDB-lite"/>
    </source>
</evidence>
<dbReference type="RefSeq" id="WP_189268614.1">
    <property type="nucleotide sequence ID" value="NZ_BMML01000033.1"/>
</dbReference>
<keyword evidence="3" id="KW-1185">Reference proteome</keyword>
<accession>A0A917XMT9</accession>
<protein>
    <recommendedName>
        <fullName evidence="4">Chromosome partitioning protein</fullName>
    </recommendedName>
</protein>
<reference evidence="2" key="2">
    <citation type="submission" date="2020-09" db="EMBL/GenBank/DDBJ databases">
        <authorList>
            <person name="Sun Q."/>
            <person name="Zhou Y."/>
        </authorList>
    </citation>
    <scope>NUCLEOTIDE SEQUENCE</scope>
    <source>
        <strain evidence="2">CGMCC 4.7110</strain>
    </source>
</reference>
<dbReference type="AlphaFoldDB" id="A0A917XMT9"/>
<comment type="caution">
    <text evidence="2">The sequence shown here is derived from an EMBL/GenBank/DDBJ whole genome shotgun (WGS) entry which is preliminary data.</text>
</comment>
<evidence type="ECO:0000313" key="2">
    <source>
        <dbReference type="EMBL" id="GGN40777.1"/>
    </source>
</evidence>
<evidence type="ECO:0008006" key="4">
    <source>
        <dbReference type="Google" id="ProtNLM"/>
    </source>
</evidence>
<dbReference type="EMBL" id="BMML01000033">
    <property type="protein sequence ID" value="GGN40777.1"/>
    <property type="molecule type" value="Genomic_DNA"/>
</dbReference>
<dbReference type="Proteomes" id="UP000653411">
    <property type="component" value="Unassembled WGS sequence"/>
</dbReference>
<gene>
    <name evidence="2" type="ORF">GCM10011578_088420</name>
</gene>
<feature type="region of interest" description="Disordered" evidence="1">
    <location>
        <begin position="55"/>
        <end position="75"/>
    </location>
</feature>
<organism evidence="2 3">
    <name type="scientific">Streptomyces fuscichromogenes</name>
    <dbReference type="NCBI Taxonomy" id="1324013"/>
    <lineage>
        <taxon>Bacteria</taxon>
        <taxon>Bacillati</taxon>
        <taxon>Actinomycetota</taxon>
        <taxon>Actinomycetes</taxon>
        <taxon>Kitasatosporales</taxon>
        <taxon>Streptomycetaceae</taxon>
        <taxon>Streptomyces</taxon>
    </lineage>
</organism>
<evidence type="ECO:0000313" key="3">
    <source>
        <dbReference type="Proteomes" id="UP000653411"/>
    </source>
</evidence>
<reference evidence="2" key="1">
    <citation type="journal article" date="2014" name="Int. J. Syst. Evol. Microbiol.">
        <title>Complete genome sequence of Corynebacterium casei LMG S-19264T (=DSM 44701T), isolated from a smear-ripened cheese.</title>
        <authorList>
            <consortium name="US DOE Joint Genome Institute (JGI-PGF)"/>
            <person name="Walter F."/>
            <person name="Albersmeier A."/>
            <person name="Kalinowski J."/>
            <person name="Ruckert C."/>
        </authorList>
    </citation>
    <scope>NUCLEOTIDE SEQUENCE</scope>
    <source>
        <strain evidence="2">CGMCC 4.7110</strain>
    </source>
</reference>
<sequence>MTGVEIAVGYAFAWLVRKAKRVAGPANAEVDRGLDAAMGQLHDLISARLGADPALERAGEEAGEGRQELSERTRRRLTDSLEDAAERDTVFAEALGQLVEHLESLHGAGAGGDHVDFRQGTFHGPVQGKGVQHITYGKAPE</sequence>
<name>A0A917XMT9_9ACTN</name>
<proteinExistence type="predicted"/>